<dbReference type="EMBL" id="JACHIR010000001">
    <property type="protein sequence ID" value="MBB5893801.1"/>
    <property type="molecule type" value="Genomic_DNA"/>
</dbReference>
<dbReference type="RefSeq" id="WP_184865342.1">
    <property type="nucleotide sequence ID" value="NZ_BAAAWY010000030.1"/>
</dbReference>
<comment type="caution">
    <text evidence="1">The sequence shown here is derived from an EMBL/GenBank/DDBJ whole genome shotgun (WGS) entry which is preliminary data.</text>
</comment>
<gene>
    <name evidence="1" type="ORF">BJ998_004997</name>
</gene>
<keyword evidence="2" id="KW-1185">Reference proteome</keyword>
<sequence length="57" mass="5821">MALGEIGMESLRLSANKQGQPIVASAPDAYEDVVAAAAPEPEEEDAFGSTVRSTVSG</sequence>
<evidence type="ECO:0000313" key="2">
    <source>
        <dbReference type="Proteomes" id="UP000585638"/>
    </source>
</evidence>
<reference evidence="1 2" key="1">
    <citation type="submission" date="2020-08" db="EMBL/GenBank/DDBJ databases">
        <title>Sequencing the genomes of 1000 actinobacteria strains.</title>
        <authorList>
            <person name="Klenk H.-P."/>
        </authorList>
    </citation>
    <scope>NUCLEOTIDE SEQUENCE [LARGE SCALE GENOMIC DNA]</scope>
    <source>
        <strain evidence="1 2">DSM 43851</strain>
    </source>
</reference>
<dbReference type="AlphaFoldDB" id="A0A7W9KJR3"/>
<organism evidence="1 2">
    <name type="scientific">Kutzneria kofuensis</name>
    <dbReference type="NCBI Taxonomy" id="103725"/>
    <lineage>
        <taxon>Bacteria</taxon>
        <taxon>Bacillati</taxon>
        <taxon>Actinomycetota</taxon>
        <taxon>Actinomycetes</taxon>
        <taxon>Pseudonocardiales</taxon>
        <taxon>Pseudonocardiaceae</taxon>
        <taxon>Kutzneria</taxon>
    </lineage>
</organism>
<accession>A0A7W9KJR3</accession>
<protein>
    <submittedName>
        <fullName evidence="1">Uncharacterized protein</fullName>
    </submittedName>
</protein>
<name>A0A7W9KJR3_9PSEU</name>
<proteinExistence type="predicted"/>
<dbReference type="Proteomes" id="UP000585638">
    <property type="component" value="Unassembled WGS sequence"/>
</dbReference>
<evidence type="ECO:0000313" key="1">
    <source>
        <dbReference type="EMBL" id="MBB5893801.1"/>
    </source>
</evidence>